<dbReference type="RefSeq" id="WP_105916151.1">
    <property type="nucleotide sequence ID" value="NZ_NXGE01000012.1"/>
</dbReference>
<feature type="transmembrane region" description="Helical" evidence="1">
    <location>
        <begin position="107"/>
        <end position="128"/>
    </location>
</feature>
<evidence type="ECO:0000313" key="4">
    <source>
        <dbReference type="Proteomes" id="UP000238281"/>
    </source>
</evidence>
<dbReference type="InterPro" id="IPR002656">
    <property type="entry name" value="Acyl_transf_3_dom"/>
</dbReference>
<gene>
    <name evidence="3" type="ORF">CJ673_10710</name>
</gene>
<protein>
    <recommendedName>
        <fullName evidence="2">Acyltransferase 3 domain-containing protein</fullName>
    </recommendedName>
</protein>
<comment type="caution">
    <text evidence="3">The sequence shown here is derived from an EMBL/GenBank/DDBJ whole genome shotgun (WGS) entry which is preliminary data.</text>
</comment>
<evidence type="ECO:0000313" key="3">
    <source>
        <dbReference type="EMBL" id="PRM92484.1"/>
    </source>
</evidence>
<evidence type="ECO:0000259" key="2">
    <source>
        <dbReference type="Pfam" id="PF01757"/>
    </source>
</evidence>
<reference evidence="3 4" key="1">
    <citation type="submission" date="2017-09" db="EMBL/GenBank/DDBJ databases">
        <title>Reassesment of A. cryaerophilus.</title>
        <authorList>
            <person name="Perez-Cataluna A."/>
            <person name="Collado L."/>
            <person name="Salgado O."/>
            <person name="Lefinanco V."/>
            <person name="Figueras M.J."/>
        </authorList>
    </citation>
    <scope>NUCLEOTIDE SEQUENCE [LARGE SCALE GENOMIC DNA]</scope>
    <source>
        <strain evidence="3 4">LMG 10210</strain>
    </source>
</reference>
<dbReference type="Pfam" id="PF01757">
    <property type="entry name" value="Acyl_transf_3"/>
    <property type="match status" value="1"/>
</dbReference>
<feature type="domain" description="Acyltransferase 3" evidence="2">
    <location>
        <begin position="8"/>
        <end position="163"/>
    </location>
</feature>
<evidence type="ECO:0000256" key="1">
    <source>
        <dbReference type="SAM" id="Phobius"/>
    </source>
</evidence>
<feature type="transmembrane region" description="Helical" evidence="1">
    <location>
        <begin position="12"/>
        <end position="28"/>
    </location>
</feature>
<proteinExistence type="predicted"/>
<dbReference type="PANTHER" id="PTHR23028:SF53">
    <property type="entry name" value="ACYL_TRANSF_3 DOMAIN-CONTAINING PROTEIN"/>
    <property type="match status" value="1"/>
</dbReference>
<dbReference type="EMBL" id="NXGE01000012">
    <property type="protein sequence ID" value="PRM92484.1"/>
    <property type="molecule type" value="Genomic_DNA"/>
</dbReference>
<dbReference type="GO" id="GO:0009103">
    <property type="term" value="P:lipopolysaccharide biosynthetic process"/>
    <property type="evidence" value="ECO:0007669"/>
    <property type="project" value="TreeGrafter"/>
</dbReference>
<keyword evidence="1" id="KW-0812">Transmembrane</keyword>
<accession>A0A2S9T0W5</accession>
<dbReference type="InterPro" id="IPR050879">
    <property type="entry name" value="Acyltransferase_3"/>
</dbReference>
<dbReference type="Proteomes" id="UP000238281">
    <property type="component" value="Unassembled WGS sequence"/>
</dbReference>
<feature type="transmembrane region" description="Helical" evidence="1">
    <location>
        <begin position="140"/>
        <end position="157"/>
    </location>
</feature>
<name>A0A2S9T0W5_9BACT</name>
<feature type="transmembrane region" description="Helical" evidence="1">
    <location>
        <begin position="74"/>
        <end position="95"/>
    </location>
</feature>
<feature type="transmembrane region" description="Helical" evidence="1">
    <location>
        <begin position="40"/>
        <end position="62"/>
    </location>
</feature>
<dbReference type="PANTHER" id="PTHR23028">
    <property type="entry name" value="ACETYLTRANSFERASE"/>
    <property type="match status" value="1"/>
</dbReference>
<dbReference type="AlphaFoldDB" id="A0A2S9T0W5"/>
<dbReference type="GO" id="GO:0016020">
    <property type="term" value="C:membrane"/>
    <property type="evidence" value="ECO:0007669"/>
    <property type="project" value="TreeGrafter"/>
</dbReference>
<sequence length="169" mass="19746">MKLKVSNNFDILRLILAVLVFFAHWNILTSQDISNQLFHLSGYAVHMFFIVSGFLIFWSFDADQNKKHFYIKRFFRIFPLYAFLIILQTLFFIGFSDGSTFEVIKYFIANIFFLNFLAPSVGSTLSSLEVNAINGSLWTLKNEVVFYLIVPLLFMFYKKWGGVHSFDTL</sequence>
<organism evidence="3 4">
    <name type="scientific">Aliarcobacter cryaerophilus</name>
    <dbReference type="NCBI Taxonomy" id="28198"/>
    <lineage>
        <taxon>Bacteria</taxon>
        <taxon>Pseudomonadati</taxon>
        <taxon>Campylobacterota</taxon>
        <taxon>Epsilonproteobacteria</taxon>
        <taxon>Campylobacterales</taxon>
        <taxon>Arcobacteraceae</taxon>
        <taxon>Aliarcobacter</taxon>
    </lineage>
</organism>
<dbReference type="GO" id="GO:0016747">
    <property type="term" value="F:acyltransferase activity, transferring groups other than amino-acyl groups"/>
    <property type="evidence" value="ECO:0007669"/>
    <property type="project" value="InterPro"/>
</dbReference>
<keyword evidence="1" id="KW-1133">Transmembrane helix</keyword>
<keyword evidence="1" id="KW-0472">Membrane</keyword>